<proteinExistence type="predicted"/>
<gene>
    <name evidence="2" type="ORF">HNY73_016768</name>
</gene>
<name>A0A8T0EPT9_ARGBR</name>
<keyword evidence="3" id="KW-1185">Reference proteome</keyword>
<keyword evidence="1" id="KW-0812">Transmembrane</keyword>
<protein>
    <submittedName>
        <fullName evidence="2">Uncharacterized protein</fullName>
    </submittedName>
</protein>
<sequence length="100" mass="12062">MRRQFRQEHFVERFDDLREALEGTVSQPYPISWQRLPACKGWGYVLPDPLEGPFFWLIKLVVGLKGSIFYWQWLVKRKQCMLFQVWGKRAKEFILGLSKR</sequence>
<evidence type="ECO:0000313" key="3">
    <source>
        <dbReference type="Proteomes" id="UP000807504"/>
    </source>
</evidence>
<keyword evidence="1" id="KW-0472">Membrane</keyword>
<reference evidence="2" key="2">
    <citation type="submission" date="2020-06" db="EMBL/GenBank/DDBJ databases">
        <authorList>
            <person name="Sheffer M."/>
        </authorList>
    </citation>
    <scope>NUCLEOTIDE SEQUENCE</scope>
</reference>
<feature type="transmembrane region" description="Helical" evidence="1">
    <location>
        <begin position="54"/>
        <end position="74"/>
    </location>
</feature>
<keyword evidence="1" id="KW-1133">Transmembrane helix</keyword>
<dbReference type="AlphaFoldDB" id="A0A8T0EPT9"/>
<dbReference type="EMBL" id="JABXBU010002227">
    <property type="protein sequence ID" value="KAF8774189.1"/>
    <property type="molecule type" value="Genomic_DNA"/>
</dbReference>
<evidence type="ECO:0000256" key="1">
    <source>
        <dbReference type="SAM" id="Phobius"/>
    </source>
</evidence>
<comment type="caution">
    <text evidence="2">The sequence shown here is derived from an EMBL/GenBank/DDBJ whole genome shotgun (WGS) entry which is preliminary data.</text>
</comment>
<reference evidence="2" key="1">
    <citation type="journal article" date="2020" name="bioRxiv">
        <title>Chromosome-level reference genome of the European wasp spider Argiope bruennichi: a resource for studies on range expansion and evolutionary adaptation.</title>
        <authorList>
            <person name="Sheffer M.M."/>
            <person name="Hoppe A."/>
            <person name="Krehenwinkel H."/>
            <person name="Uhl G."/>
            <person name="Kuss A.W."/>
            <person name="Jensen L."/>
            <person name="Jensen C."/>
            <person name="Gillespie R.G."/>
            <person name="Hoff K.J."/>
            <person name="Prost S."/>
        </authorList>
    </citation>
    <scope>NUCLEOTIDE SEQUENCE</scope>
</reference>
<organism evidence="2 3">
    <name type="scientific">Argiope bruennichi</name>
    <name type="common">Wasp spider</name>
    <name type="synonym">Aranea bruennichi</name>
    <dbReference type="NCBI Taxonomy" id="94029"/>
    <lineage>
        <taxon>Eukaryota</taxon>
        <taxon>Metazoa</taxon>
        <taxon>Ecdysozoa</taxon>
        <taxon>Arthropoda</taxon>
        <taxon>Chelicerata</taxon>
        <taxon>Arachnida</taxon>
        <taxon>Araneae</taxon>
        <taxon>Araneomorphae</taxon>
        <taxon>Entelegynae</taxon>
        <taxon>Araneoidea</taxon>
        <taxon>Araneidae</taxon>
        <taxon>Argiope</taxon>
    </lineage>
</organism>
<accession>A0A8T0EPT9</accession>
<dbReference type="Proteomes" id="UP000807504">
    <property type="component" value="Unassembled WGS sequence"/>
</dbReference>
<evidence type="ECO:0000313" key="2">
    <source>
        <dbReference type="EMBL" id="KAF8774189.1"/>
    </source>
</evidence>